<organism evidence="2 3">
    <name type="scientific">Taxus chinensis</name>
    <name type="common">Chinese yew</name>
    <name type="synonym">Taxus wallichiana var. chinensis</name>
    <dbReference type="NCBI Taxonomy" id="29808"/>
    <lineage>
        <taxon>Eukaryota</taxon>
        <taxon>Viridiplantae</taxon>
        <taxon>Streptophyta</taxon>
        <taxon>Embryophyta</taxon>
        <taxon>Tracheophyta</taxon>
        <taxon>Spermatophyta</taxon>
        <taxon>Pinopsida</taxon>
        <taxon>Pinidae</taxon>
        <taxon>Conifers II</taxon>
        <taxon>Cupressales</taxon>
        <taxon>Taxaceae</taxon>
        <taxon>Taxus</taxon>
    </lineage>
</organism>
<feature type="compositionally biased region" description="Gly residues" evidence="1">
    <location>
        <begin position="44"/>
        <end position="60"/>
    </location>
</feature>
<gene>
    <name evidence="2" type="ORF">KI387_007666</name>
</gene>
<feature type="region of interest" description="Disordered" evidence="1">
    <location>
        <begin position="29"/>
        <end position="60"/>
    </location>
</feature>
<dbReference type="AlphaFoldDB" id="A0AA38GS54"/>
<protein>
    <submittedName>
        <fullName evidence="2">Uncharacterized protein</fullName>
    </submittedName>
</protein>
<dbReference type="Proteomes" id="UP000824469">
    <property type="component" value="Unassembled WGS sequence"/>
</dbReference>
<sequence>MEMPSWNRDRIRVDSFTTAAISLTKESVSGAKARGATEGRVTYGAGGGGEGGAPRGGEDG</sequence>
<accession>A0AA38GS54</accession>
<comment type="caution">
    <text evidence="2">The sequence shown here is derived from an EMBL/GenBank/DDBJ whole genome shotgun (WGS) entry which is preliminary data.</text>
</comment>
<reference evidence="2 3" key="1">
    <citation type="journal article" date="2021" name="Nat. Plants">
        <title>The Taxus genome provides insights into paclitaxel biosynthesis.</title>
        <authorList>
            <person name="Xiong X."/>
            <person name="Gou J."/>
            <person name="Liao Q."/>
            <person name="Li Y."/>
            <person name="Zhou Q."/>
            <person name="Bi G."/>
            <person name="Li C."/>
            <person name="Du R."/>
            <person name="Wang X."/>
            <person name="Sun T."/>
            <person name="Guo L."/>
            <person name="Liang H."/>
            <person name="Lu P."/>
            <person name="Wu Y."/>
            <person name="Zhang Z."/>
            <person name="Ro D.K."/>
            <person name="Shang Y."/>
            <person name="Huang S."/>
            <person name="Yan J."/>
        </authorList>
    </citation>
    <scope>NUCLEOTIDE SEQUENCE [LARGE SCALE GENOMIC DNA]</scope>
    <source>
        <strain evidence="2">Ta-2019</strain>
    </source>
</reference>
<keyword evidence="3" id="KW-1185">Reference proteome</keyword>
<name>A0AA38GS54_TAXCH</name>
<evidence type="ECO:0000313" key="2">
    <source>
        <dbReference type="EMBL" id="KAH9327488.1"/>
    </source>
</evidence>
<evidence type="ECO:0000313" key="3">
    <source>
        <dbReference type="Proteomes" id="UP000824469"/>
    </source>
</evidence>
<dbReference type="EMBL" id="JAHRHJ020000002">
    <property type="protein sequence ID" value="KAH9327488.1"/>
    <property type="molecule type" value="Genomic_DNA"/>
</dbReference>
<evidence type="ECO:0000256" key="1">
    <source>
        <dbReference type="SAM" id="MobiDB-lite"/>
    </source>
</evidence>
<proteinExistence type="predicted"/>
<feature type="non-terminal residue" evidence="2">
    <location>
        <position position="60"/>
    </location>
</feature>